<evidence type="ECO:0000313" key="1">
    <source>
        <dbReference type="EMBL" id="MBC5681575.1"/>
    </source>
</evidence>
<proteinExistence type="predicted"/>
<reference evidence="1 2" key="1">
    <citation type="submission" date="2020-08" db="EMBL/GenBank/DDBJ databases">
        <title>Genome public.</title>
        <authorList>
            <person name="Liu C."/>
            <person name="Sun Q."/>
        </authorList>
    </citation>
    <scope>NUCLEOTIDE SEQUENCE [LARGE SCALE GENOMIC DNA]</scope>
    <source>
        <strain evidence="1 2">NSJ-43</strain>
    </source>
</reference>
<keyword evidence="2" id="KW-1185">Reference proteome</keyword>
<dbReference type="RefSeq" id="WP_021866356.1">
    <property type="nucleotide sequence ID" value="NZ_JACOPD010000008.1"/>
</dbReference>
<dbReference type="Proteomes" id="UP000628463">
    <property type="component" value="Unassembled WGS sequence"/>
</dbReference>
<comment type="caution">
    <text evidence="1">The sequence shown here is derived from an EMBL/GenBank/DDBJ whole genome shotgun (WGS) entry which is preliminary data.</text>
</comment>
<organism evidence="1 2">
    <name type="scientific">Lachnospira hominis</name>
    <name type="common">ex Liu et al. 2021</name>
    <dbReference type="NCBI Taxonomy" id="2763051"/>
    <lineage>
        <taxon>Bacteria</taxon>
        <taxon>Bacillati</taxon>
        <taxon>Bacillota</taxon>
        <taxon>Clostridia</taxon>
        <taxon>Lachnospirales</taxon>
        <taxon>Lachnospiraceae</taxon>
        <taxon>Lachnospira</taxon>
    </lineage>
</organism>
<dbReference type="EMBL" id="JACOPD010000008">
    <property type="protein sequence ID" value="MBC5681575.1"/>
    <property type="molecule type" value="Genomic_DNA"/>
</dbReference>
<evidence type="ECO:0000313" key="2">
    <source>
        <dbReference type="Proteomes" id="UP000628463"/>
    </source>
</evidence>
<gene>
    <name evidence="1" type="ORF">H8S01_11495</name>
</gene>
<evidence type="ECO:0008006" key="3">
    <source>
        <dbReference type="Google" id="ProtNLM"/>
    </source>
</evidence>
<accession>A0ABR7G2B6</accession>
<sequence length="138" mass="15231">MDNIISNVNSIYTNGTYASGTGNSLEDKINNKDLSKATDDELMEVCKDFESYFLEQMLKSMVKMTKVDGDTDDSNLYSSLFGMTDNSDSGMSTLSSYFGDEIVQQVADKMTESNGGKGLGLAQQLYEQMKRNYGVSEV</sequence>
<name>A0ABR7G2B6_9FIRM</name>
<protein>
    <recommendedName>
        <fullName evidence="3">Flagellar protein FlgJ N-terminal domain-containing protein</fullName>
    </recommendedName>
</protein>